<evidence type="ECO:0000313" key="2">
    <source>
        <dbReference type="EMBL" id="MBB4912349.1"/>
    </source>
</evidence>
<protein>
    <submittedName>
        <fullName evidence="2">Uncharacterized protein YbjT (DUF2867 family)</fullName>
    </submittedName>
</protein>
<dbReference type="SUPFAM" id="SSF51735">
    <property type="entry name" value="NAD(P)-binding Rossmann-fold domains"/>
    <property type="match status" value="1"/>
</dbReference>
<dbReference type="AlphaFoldDB" id="A0A7W7QFF0"/>
<keyword evidence="3" id="KW-1185">Reference proteome</keyword>
<reference evidence="2 3" key="1">
    <citation type="submission" date="2020-08" db="EMBL/GenBank/DDBJ databases">
        <title>Genomic Encyclopedia of Type Strains, Phase III (KMG-III): the genomes of soil and plant-associated and newly described type strains.</title>
        <authorList>
            <person name="Whitman W."/>
        </authorList>
    </citation>
    <scope>NUCLEOTIDE SEQUENCE [LARGE SCALE GENOMIC DNA]</scope>
    <source>
        <strain evidence="2 3">CECT 8960</strain>
    </source>
</reference>
<feature type="domain" description="NAD(P)-binding" evidence="1">
    <location>
        <begin position="7"/>
        <end position="167"/>
    </location>
</feature>
<dbReference type="InterPro" id="IPR036291">
    <property type="entry name" value="NAD(P)-bd_dom_sf"/>
</dbReference>
<dbReference type="InterPro" id="IPR051604">
    <property type="entry name" value="Ergot_Alk_Oxidoreductase"/>
</dbReference>
<dbReference type="Proteomes" id="UP000520767">
    <property type="component" value="Unassembled WGS sequence"/>
</dbReference>
<dbReference type="Pfam" id="PF13460">
    <property type="entry name" value="NAD_binding_10"/>
    <property type="match status" value="1"/>
</dbReference>
<dbReference type="PANTHER" id="PTHR43162">
    <property type="match status" value="1"/>
</dbReference>
<comment type="caution">
    <text evidence="2">The sequence shown here is derived from an EMBL/GenBank/DDBJ whole genome shotgun (WGS) entry which is preliminary data.</text>
</comment>
<organism evidence="2 3">
    <name type="scientific">Actinophytocola algeriensis</name>
    <dbReference type="NCBI Taxonomy" id="1768010"/>
    <lineage>
        <taxon>Bacteria</taxon>
        <taxon>Bacillati</taxon>
        <taxon>Actinomycetota</taxon>
        <taxon>Actinomycetes</taxon>
        <taxon>Pseudonocardiales</taxon>
        <taxon>Pseudonocardiaceae</taxon>
    </lineage>
</organism>
<dbReference type="RefSeq" id="WP_184816350.1">
    <property type="nucleotide sequence ID" value="NZ_JACHJQ010000013.1"/>
</dbReference>
<sequence length="275" mass="29105">MTTLVLGANGKTGRRVADRLTARGVPVRRGSRSGTPAFDWAAPATWAPVLAGTDAVYVSYYPDLAVPGAVAAVRELTSLAEQAGVRRLVLLSGRGEAEAQAAEDVVREGGLDWTVVRCSWFNQNFSEGYLLDPLLGGHVVLPAGAVTEPFVDVDDIADVAVAALTEPGHDGKTYEMTGPRLLTFADAVAEIAEATGRPLTYEPVDLDAYVEAAAAHGEPEDVVGLMRYLFGEVLDGRNAWVGDGVEQALGRPAKDFTAFARDNRAAWQAAAQPAR</sequence>
<name>A0A7W7QFF0_9PSEU</name>
<dbReference type="InterPro" id="IPR016040">
    <property type="entry name" value="NAD(P)-bd_dom"/>
</dbReference>
<dbReference type="Gene3D" id="3.40.50.720">
    <property type="entry name" value="NAD(P)-binding Rossmann-like Domain"/>
    <property type="match status" value="1"/>
</dbReference>
<evidence type="ECO:0000313" key="3">
    <source>
        <dbReference type="Proteomes" id="UP000520767"/>
    </source>
</evidence>
<dbReference type="EMBL" id="JACHJQ010000013">
    <property type="protein sequence ID" value="MBB4912349.1"/>
    <property type="molecule type" value="Genomic_DNA"/>
</dbReference>
<gene>
    <name evidence="2" type="ORF">FHR82_008620</name>
</gene>
<evidence type="ECO:0000259" key="1">
    <source>
        <dbReference type="Pfam" id="PF13460"/>
    </source>
</evidence>
<proteinExistence type="predicted"/>
<dbReference type="PANTHER" id="PTHR43162:SF1">
    <property type="entry name" value="PRESTALK A DIFFERENTIATION PROTEIN A"/>
    <property type="match status" value="1"/>
</dbReference>
<dbReference type="Gene3D" id="3.90.25.10">
    <property type="entry name" value="UDP-galactose 4-epimerase, domain 1"/>
    <property type="match status" value="1"/>
</dbReference>
<accession>A0A7W7QFF0</accession>